<evidence type="ECO:0008006" key="3">
    <source>
        <dbReference type="Google" id="ProtNLM"/>
    </source>
</evidence>
<dbReference type="OrthoDB" id="169264at2157"/>
<organism evidence="1 2">
    <name type="scientific">Haloarcula limicola</name>
    <dbReference type="NCBI Taxonomy" id="1429915"/>
    <lineage>
        <taxon>Archaea</taxon>
        <taxon>Methanobacteriati</taxon>
        <taxon>Methanobacteriota</taxon>
        <taxon>Stenosarchaea group</taxon>
        <taxon>Halobacteria</taxon>
        <taxon>Halobacteriales</taxon>
        <taxon>Haloarculaceae</taxon>
        <taxon>Haloarcula</taxon>
    </lineage>
</organism>
<comment type="caution">
    <text evidence="1">The sequence shown here is derived from an EMBL/GenBank/DDBJ whole genome shotgun (WGS) entry which is preliminary data.</text>
</comment>
<name>A0A8J7YC31_9EURY</name>
<dbReference type="AlphaFoldDB" id="A0A8J7YC31"/>
<evidence type="ECO:0000313" key="1">
    <source>
        <dbReference type="EMBL" id="MBV0925129.1"/>
    </source>
</evidence>
<dbReference type="RefSeq" id="WP_162317968.1">
    <property type="nucleotide sequence ID" value="NZ_JAHQXF010000002.1"/>
</dbReference>
<accession>A0A8J7YC31</accession>
<sequence length="62" mass="7184">MARESFEKTTLPADSPRLCTTCGTPIDTTEWYPVTTVPEEGHRIYAFCGEVCRERWRRETDS</sequence>
<dbReference type="Pfam" id="PF24461">
    <property type="entry name" value="DUF7576"/>
    <property type="match status" value="1"/>
</dbReference>
<protein>
    <recommendedName>
        <fullName evidence="3">Small CPxCG-related zinc finger protein</fullName>
    </recommendedName>
</protein>
<proteinExistence type="predicted"/>
<gene>
    <name evidence="1" type="ORF">KTS45_13070</name>
</gene>
<keyword evidence="2" id="KW-1185">Reference proteome</keyword>
<dbReference type="EMBL" id="JAHQXF010000002">
    <property type="protein sequence ID" value="MBV0925129.1"/>
    <property type="molecule type" value="Genomic_DNA"/>
</dbReference>
<dbReference type="Proteomes" id="UP000766550">
    <property type="component" value="Unassembled WGS sequence"/>
</dbReference>
<evidence type="ECO:0000313" key="2">
    <source>
        <dbReference type="Proteomes" id="UP000766550"/>
    </source>
</evidence>
<dbReference type="InterPro" id="IPR055998">
    <property type="entry name" value="DUF7576"/>
</dbReference>
<reference evidence="1 2" key="1">
    <citation type="submission" date="2021-06" db="EMBL/GenBank/DDBJ databases">
        <title>New haloarchaea isolates fom saline soil.</title>
        <authorList>
            <person name="Duran-Viseras A."/>
            <person name="Sanchez-Porro C.S."/>
            <person name="Ventosa A."/>
        </authorList>
    </citation>
    <scope>NUCLEOTIDE SEQUENCE [LARGE SCALE GENOMIC DNA]</scope>
    <source>
        <strain evidence="1 2">JCM 183640</strain>
    </source>
</reference>